<evidence type="ECO:0000256" key="3">
    <source>
        <dbReference type="ARBA" id="ARBA00022722"/>
    </source>
</evidence>
<dbReference type="GO" id="GO:0006364">
    <property type="term" value="P:rRNA processing"/>
    <property type="evidence" value="ECO:0007669"/>
    <property type="project" value="InterPro"/>
</dbReference>
<proteinExistence type="inferred from homology"/>
<evidence type="ECO:0000256" key="2">
    <source>
        <dbReference type="ARBA" id="ARBA00010875"/>
    </source>
</evidence>
<keyword evidence="3" id="KW-0540">Nuclease</keyword>
<dbReference type="AlphaFoldDB" id="A0A6J6BFW4"/>
<evidence type="ECO:0000313" key="8">
    <source>
        <dbReference type="EMBL" id="CAB4537862.1"/>
    </source>
</evidence>
<comment type="cofactor">
    <cofactor evidence="1">
        <name>Zn(2+)</name>
        <dbReference type="ChEBI" id="CHEBI:29105"/>
    </cofactor>
</comment>
<dbReference type="GO" id="GO:0004222">
    <property type="term" value="F:metalloendopeptidase activity"/>
    <property type="evidence" value="ECO:0007669"/>
    <property type="project" value="InterPro"/>
</dbReference>
<keyword evidence="7" id="KW-0862">Zinc</keyword>
<dbReference type="HAMAP" id="MF_00009">
    <property type="entry name" value="Endoribonucl_YbeY"/>
    <property type="match status" value="1"/>
</dbReference>
<evidence type="ECO:0000256" key="4">
    <source>
        <dbReference type="ARBA" id="ARBA00022723"/>
    </source>
</evidence>
<dbReference type="PANTHER" id="PTHR46986">
    <property type="entry name" value="ENDORIBONUCLEASE YBEY, CHLOROPLASTIC"/>
    <property type="match status" value="1"/>
</dbReference>
<dbReference type="SUPFAM" id="SSF55486">
    <property type="entry name" value="Metalloproteases ('zincins'), catalytic domain"/>
    <property type="match status" value="1"/>
</dbReference>
<keyword evidence="5" id="KW-0255">Endonuclease</keyword>
<dbReference type="NCBIfam" id="TIGR00043">
    <property type="entry name" value="rRNA maturation RNase YbeY"/>
    <property type="match status" value="1"/>
</dbReference>
<dbReference type="InterPro" id="IPR002036">
    <property type="entry name" value="YbeY"/>
</dbReference>
<dbReference type="GO" id="GO:0004519">
    <property type="term" value="F:endonuclease activity"/>
    <property type="evidence" value="ECO:0007669"/>
    <property type="project" value="UniProtKB-KW"/>
</dbReference>
<evidence type="ECO:0000256" key="6">
    <source>
        <dbReference type="ARBA" id="ARBA00022801"/>
    </source>
</evidence>
<sequence length="175" mass="18671">MFCADEQSDVPIDLGRWQSLALAVLRDEGVRGLAELSILFVAEDEMAQLNQDYMGKDGPTDVLAFPIDASDVTQVVAPSGATRGPDRAPVDPGDLPLLLGDVVVCPSVAAQQAPTHAGTLDDELALLVVHGILHVLGRDHAEPAEADEMRARERALLEAHHWGGPAPAGFRQEQE</sequence>
<keyword evidence="4" id="KW-0479">Metal-binding</keyword>
<evidence type="ECO:0000256" key="7">
    <source>
        <dbReference type="ARBA" id="ARBA00022833"/>
    </source>
</evidence>
<organism evidence="8">
    <name type="scientific">freshwater metagenome</name>
    <dbReference type="NCBI Taxonomy" id="449393"/>
    <lineage>
        <taxon>unclassified sequences</taxon>
        <taxon>metagenomes</taxon>
        <taxon>ecological metagenomes</taxon>
    </lineage>
</organism>
<dbReference type="PANTHER" id="PTHR46986:SF1">
    <property type="entry name" value="ENDORIBONUCLEASE YBEY, CHLOROPLASTIC"/>
    <property type="match status" value="1"/>
</dbReference>
<gene>
    <name evidence="8" type="ORF">UFOPK1493_00099</name>
</gene>
<protein>
    <submittedName>
        <fullName evidence="8">Unannotated protein</fullName>
    </submittedName>
</protein>
<dbReference type="EMBL" id="CAEZSR010000002">
    <property type="protein sequence ID" value="CAB4537862.1"/>
    <property type="molecule type" value="Genomic_DNA"/>
</dbReference>
<evidence type="ECO:0000256" key="1">
    <source>
        <dbReference type="ARBA" id="ARBA00001947"/>
    </source>
</evidence>
<comment type="similarity">
    <text evidence="2">Belongs to the endoribonuclease YbeY family.</text>
</comment>
<accession>A0A6J6BFW4</accession>
<dbReference type="GO" id="GO:0046872">
    <property type="term" value="F:metal ion binding"/>
    <property type="evidence" value="ECO:0007669"/>
    <property type="project" value="UniProtKB-KW"/>
</dbReference>
<dbReference type="InterPro" id="IPR023091">
    <property type="entry name" value="MetalPrtase_cat_dom_sf_prd"/>
</dbReference>
<name>A0A6J6BFW4_9ZZZZ</name>
<dbReference type="Pfam" id="PF02130">
    <property type="entry name" value="YbeY"/>
    <property type="match status" value="1"/>
</dbReference>
<evidence type="ECO:0000256" key="5">
    <source>
        <dbReference type="ARBA" id="ARBA00022759"/>
    </source>
</evidence>
<keyword evidence="6" id="KW-0378">Hydrolase</keyword>
<dbReference type="Gene3D" id="3.40.390.30">
    <property type="entry name" value="Metalloproteases ('zincins'), catalytic domain"/>
    <property type="match status" value="1"/>
</dbReference>
<reference evidence="8" key="1">
    <citation type="submission" date="2020-05" db="EMBL/GenBank/DDBJ databases">
        <authorList>
            <person name="Chiriac C."/>
            <person name="Salcher M."/>
            <person name="Ghai R."/>
            <person name="Kavagutti S V."/>
        </authorList>
    </citation>
    <scope>NUCLEOTIDE SEQUENCE</scope>
</reference>